<evidence type="ECO:0000313" key="2">
    <source>
        <dbReference type="Proteomes" id="UP001232148"/>
    </source>
</evidence>
<organism evidence="1 2">
    <name type="scientific">Colletotrichum zoysiae</name>
    <dbReference type="NCBI Taxonomy" id="1216348"/>
    <lineage>
        <taxon>Eukaryota</taxon>
        <taxon>Fungi</taxon>
        <taxon>Dikarya</taxon>
        <taxon>Ascomycota</taxon>
        <taxon>Pezizomycotina</taxon>
        <taxon>Sordariomycetes</taxon>
        <taxon>Hypocreomycetidae</taxon>
        <taxon>Glomerellales</taxon>
        <taxon>Glomerellaceae</taxon>
        <taxon>Colletotrichum</taxon>
        <taxon>Colletotrichum graminicola species complex</taxon>
    </lineage>
</organism>
<dbReference type="EMBL" id="MU842886">
    <property type="protein sequence ID" value="KAK2027956.1"/>
    <property type="molecule type" value="Genomic_DNA"/>
</dbReference>
<gene>
    <name evidence="1" type="ORF">LX32DRAFT_721185</name>
</gene>
<protein>
    <submittedName>
        <fullName evidence="1">Uncharacterized protein</fullName>
    </submittedName>
</protein>
<accession>A0AAD9LZ52</accession>
<proteinExistence type="predicted"/>
<dbReference type="AlphaFoldDB" id="A0AAD9LZ52"/>
<reference evidence="1" key="1">
    <citation type="submission" date="2021-06" db="EMBL/GenBank/DDBJ databases">
        <title>Comparative genomics, transcriptomics and evolutionary studies reveal genomic signatures of adaptation to plant cell wall in hemibiotrophic fungi.</title>
        <authorList>
            <consortium name="DOE Joint Genome Institute"/>
            <person name="Baroncelli R."/>
            <person name="Diaz J.F."/>
            <person name="Benocci T."/>
            <person name="Peng M."/>
            <person name="Battaglia E."/>
            <person name="Haridas S."/>
            <person name="Andreopoulos W."/>
            <person name="Labutti K."/>
            <person name="Pangilinan J."/>
            <person name="Floch G.L."/>
            <person name="Makela M.R."/>
            <person name="Henrissat B."/>
            <person name="Grigoriev I.V."/>
            <person name="Crouch J.A."/>
            <person name="De Vries R.P."/>
            <person name="Sukno S.A."/>
            <person name="Thon M.R."/>
        </authorList>
    </citation>
    <scope>NUCLEOTIDE SEQUENCE</scope>
    <source>
        <strain evidence="1">MAFF235873</strain>
    </source>
</reference>
<evidence type="ECO:0000313" key="1">
    <source>
        <dbReference type="EMBL" id="KAK2027956.1"/>
    </source>
</evidence>
<dbReference type="Proteomes" id="UP001232148">
    <property type="component" value="Unassembled WGS sequence"/>
</dbReference>
<comment type="caution">
    <text evidence="1">The sequence shown here is derived from an EMBL/GenBank/DDBJ whole genome shotgun (WGS) entry which is preliminary data.</text>
</comment>
<keyword evidence="2" id="KW-1185">Reference proteome</keyword>
<sequence>MSQQQDKAMMDAMAAEAATSQMALVSLEPRGTAPNETIPLGALPIELFFEIFSHLVHDIRSWQHQLDYQTHDHLIALTQRVKIGHLRSLALTCRAMQQKVARFCSAQAYLVVPRLDAAAHIVGLLRRLRERPERAPSVRRLYLGLDTVRCHAERIGPHIPLLMEAAAVDAVPGLAVPEILRERAREMEARTLSPAESLQLWPVIPDVLAFLALLPAVRLTGLQECTIAAGPKVLAAMAERLRRSGPFFPKTESLTLAGVRSAADRDEALVLEPSVVSGFLATSPRLTGLRLDRFEFRWAGPVTGVENLGSIVLRGAAVDVPSLRLLLEGCGRLRTFMYFAQRPQPKPGRGARKGRPPPRAHDIAGALGRSADALRTLCLDLGQAGAAAGAGEEQRVLFSVGNFRNLQRVWIDSKTVLANMHALPAHDARADRVSHFLRTLPGSLSKLHMSGPARGLAAEMPYLAEAGGLKQLAVEPATVRDAVDVLKEAGIEVIEVADPRPVLW</sequence>
<name>A0AAD9LZ52_9PEZI</name>